<accession>A0A8S5N982</accession>
<dbReference type="EMBL" id="BK015110">
    <property type="protein sequence ID" value="DAD91333.1"/>
    <property type="molecule type" value="Genomic_DNA"/>
</dbReference>
<organism evidence="2">
    <name type="scientific">Siphoviridae sp. ctBmU27</name>
    <dbReference type="NCBI Taxonomy" id="2826189"/>
    <lineage>
        <taxon>Viruses</taxon>
        <taxon>Duplodnaviria</taxon>
        <taxon>Heunggongvirae</taxon>
        <taxon>Uroviricota</taxon>
        <taxon>Caudoviricetes</taxon>
    </lineage>
</organism>
<sequence length="185" mass="20492">MNIKSVLGDQYKDGMTVEDLLALDVNVVMKKRFDEVASEAAGFKKQLQANMSEAELKAAEEAEERKKLLEERDELSKKIKTIETAKQYMAIGYDEKFATETATALLNGDIAAVLKAQAKFVEEQKRSVLAEAMKSQSTPPAGNNGGSTMTLEVLKSMPQTDRMKFAQEHTEEYKKLYSGGNNNNG</sequence>
<keyword evidence="1" id="KW-0175">Coiled coil</keyword>
<protein>
    <submittedName>
        <fullName evidence="2">Uncharacterized protein</fullName>
    </submittedName>
</protein>
<feature type="coiled-coil region" evidence="1">
    <location>
        <begin position="44"/>
        <end position="85"/>
    </location>
</feature>
<evidence type="ECO:0000313" key="2">
    <source>
        <dbReference type="EMBL" id="DAD91333.1"/>
    </source>
</evidence>
<proteinExistence type="predicted"/>
<reference evidence="2" key="1">
    <citation type="journal article" date="2021" name="Proc. Natl. Acad. Sci. U.S.A.">
        <title>A Catalog of Tens of Thousands of Viruses from Human Metagenomes Reveals Hidden Associations with Chronic Diseases.</title>
        <authorList>
            <person name="Tisza M.J."/>
            <person name="Buck C.B."/>
        </authorList>
    </citation>
    <scope>NUCLEOTIDE SEQUENCE</scope>
    <source>
        <strain evidence="2">CtBmU27</strain>
    </source>
</reference>
<evidence type="ECO:0000256" key="1">
    <source>
        <dbReference type="SAM" id="Coils"/>
    </source>
</evidence>
<name>A0A8S5N982_9CAUD</name>